<evidence type="ECO:0000313" key="3">
    <source>
        <dbReference type="EMBL" id="GCB24364.1"/>
    </source>
</evidence>
<comment type="caution">
    <text evidence="3">The sequence shown here is derived from an EMBL/GenBank/DDBJ whole genome shotgun (WGS) entry which is preliminary data.</text>
</comment>
<protein>
    <recommendedName>
        <fullName evidence="2">CCHC-type domain-containing protein</fullName>
    </recommendedName>
</protein>
<reference evidence="3 4" key="1">
    <citation type="submission" date="2016-09" db="EMBL/GenBank/DDBJ databases">
        <title>Aspergillus awamori IFM 58123T.</title>
        <authorList>
            <person name="Kusuya Y."/>
            <person name="Shimizu M."/>
            <person name="Takahashi H."/>
            <person name="Yaguchi T."/>
        </authorList>
    </citation>
    <scope>NUCLEOTIDE SEQUENCE [LARGE SCALE GENOMIC DNA]</scope>
    <source>
        <strain evidence="3 4">IFM 58123</strain>
    </source>
</reference>
<proteinExistence type="predicted"/>
<evidence type="ECO:0000259" key="2">
    <source>
        <dbReference type="SMART" id="SM00343"/>
    </source>
</evidence>
<dbReference type="SUPFAM" id="SSF57756">
    <property type="entry name" value="Retrovirus zinc finger-like domains"/>
    <property type="match status" value="1"/>
</dbReference>
<dbReference type="GO" id="GO:0003676">
    <property type="term" value="F:nucleic acid binding"/>
    <property type="evidence" value="ECO:0007669"/>
    <property type="project" value="InterPro"/>
</dbReference>
<feature type="compositionally biased region" description="Basic and acidic residues" evidence="1">
    <location>
        <begin position="199"/>
        <end position="211"/>
    </location>
</feature>
<dbReference type="Proteomes" id="UP000286921">
    <property type="component" value="Unassembled WGS sequence"/>
</dbReference>
<evidence type="ECO:0000313" key="4">
    <source>
        <dbReference type="Proteomes" id="UP000286921"/>
    </source>
</evidence>
<dbReference type="Gene3D" id="3.30.420.10">
    <property type="entry name" value="Ribonuclease H-like superfamily/Ribonuclease H"/>
    <property type="match status" value="1"/>
</dbReference>
<sequence length="671" mass="74794">MGNHMNWRYRAVTVDSKNMDRIRIARRDEAEHQLVKKVAEAKIGAGARVLRDELNPIKADSVKKTAVLDEKDDIRVGAAAAFSEENETTVAKISWLSRKESTKAYGSMVVYLTKGTDARRLLAEGFFHAGGESGVTSAFEHRPRPTQCYNCQEIRHKAFQCKNTQKCAKCAKEGHHHSICNEMVLKNSERSGNSYARTASEENPRLTRDNPNDASQMDEDGPFPMEGRQMGNSKHDFGNEGRGSGASADRIPGSDSGGHQLPERLIFMASSTQGNYKLWGGDDVSLERQGEADPTIGFMNEFALSSLLKLVVDYASNVGWHAFKDKAVGPINRIQRVGAQAIVGTFLTVATSVSEAEAYIATVQSRFWKRALKMWTDIHTLPETHPLRRNTALIKKFRRYDSSPLHQVADALKNIEVETLGTINPFTLAPWEERLQVNIGESSESQTETGGSMQIAVSSSARNEMLKAFSVTLGVRSEQNPYSGELAAMAHALKTLPVLKLYRITLLTSNKAAALTLENSRQQAGQEHLSLIYKVIRKLRRNGNKVTIRWAPTSENNKLLGLAKVQARAATREDAMPPTQHPRMKSTTLNIARSQQGTSKRLPEKVGKHVKRVDAALPSKHTRQLYDRLSWKEARVLAQLWKGHGTIKRVSLPDPNLLRRNNVPVHKQERL</sequence>
<evidence type="ECO:0000256" key="1">
    <source>
        <dbReference type="SAM" id="MobiDB-lite"/>
    </source>
</evidence>
<dbReference type="InterPro" id="IPR001878">
    <property type="entry name" value="Znf_CCHC"/>
</dbReference>
<dbReference type="SMART" id="SM00343">
    <property type="entry name" value="ZnF_C2HC"/>
    <property type="match status" value="2"/>
</dbReference>
<feature type="domain" description="CCHC-type" evidence="2">
    <location>
        <begin position="147"/>
        <end position="163"/>
    </location>
</feature>
<name>A0A401KYP1_ASPAW</name>
<dbReference type="Gene3D" id="4.10.60.10">
    <property type="entry name" value="Zinc finger, CCHC-type"/>
    <property type="match status" value="1"/>
</dbReference>
<organism evidence="3 4">
    <name type="scientific">Aspergillus awamori</name>
    <name type="common">Black koji mold</name>
    <dbReference type="NCBI Taxonomy" id="105351"/>
    <lineage>
        <taxon>Eukaryota</taxon>
        <taxon>Fungi</taxon>
        <taxon>Dikarya</taxon>
        <taxon>Ascomycota</taxon>
        <taxon>Pezizomycotina</taxon>
        <taxon>Eurotiomycetes</taxon>
        <taxon>Eurotiomycetidae</taxon>
        <taxon>Eurotiales</taxon>
        <taxon>Aspergillaceae</taxon>
        <taxon>Aspergillus</taxon>
    </lineage>
</organism>
<dbReference type="EMBL" id="BDHI01000017">
    <property type="protein sequence ID" value="GCB24364.1"/>
    <property type="molecule type" value="Genomic_DNA"/>
</dbReference>
<feature type="domain" description="CCHC-type" evidence="2">
    <location>
        <begin position="166"/>
        <end position="182"/>
    </location>
</feature>
<dbReference type="AlphaFoldDB" id="A0A401KYP1"/>
<feature type="region of interest" description="Disordered" evidence="1">
    <location>
        <begin position="191"/>
        <end position="260"/>
    </location>
</feature>
<dbReference type="InterPro" id="IPR036397">
    <property type="entry name" value="RNaseH_sf"/>
</dbReference>
<gene>
    <name evidence="3" type="ORF">AAWM_07249</name>
</gene>
<accession>A0A401KYP1</accession>
<keyword evidence="4" id="KW-1185">Reference proteome</keyword>
<dbReference type="InterPro" id="IPR036875">
    <property type="entry name" value="Znf_CCHC_sf"/>
</dbReference>
<dbReference type="GO" id="GO:0008270">
    <property type="term" value="F:zinc ion binding"/>
    <property type="evidence" value="ECO:0007669"/>
    <property type="project" value="InterPro"/>
</dbReference>